<evidence type="ECO:0000313" key="3">
    <source>
        <dbReference type="Proteomes" id="UP000298588"/>
    </source>
</evidence>
<dbReference type="SMART" id="SM00028">
    <property type="entry name" value="TPR"/>
    <property type="match status" value="2"/>
</dbReference>
<dbReference type="InterPro" id="IPR019734">
    <property type="entry name" value="TPR_rpt"/>
</dbReference>
<dbReference type="SUPFAM" id="SSF48452">
    <property type="entry name" value="TPR-like"/>
    <property type="match status" value="1"/>
</dbReference>
<evidence type="ECO:0000256" key="1">
    <source>
        <dbReference type="PROSITE-ProRule" id="PRU00339"/>
    </source>
</evidence>
<dbReference type="Gene3D" id="3.40.50.150">
    <property type="entry name" value="Vaccinia Virus protein VP39"/>
    <property type="match status" value="1"/>
</dbReference>
<dbReference type="Pfam" id="PF13489">
    <property type="entry name" value="Methyltransf_23"/>
    <property type="match status" value="1"/>
</dbReference>
<keyword evidence="3" id="KW-1185">Reference proteome</keyword>
<dbReference type="InterPro" id="IPR029063">
    <property type="entry name" value="SAM-dependent_MTases_sf"/>
</dbReference>
<dbReference type="GO" id="GO:0032259">
    <property type="term" value="P:methylation"/>
    <property type="evidence" value="ECO:0007669"/>
    <property type="project" value="UniProtKB-KW"/>
</dbReference>
<dbReference type="EMBL" id="CP039865">
    <property type="protein sequence ID" value="QCK85840.1"/>
    <property type="molecule type" value="Genomic_DNA"/>
</dbReference>
<name>A0A4D7QCW2_9HYPH</name>
<dbReference type="Gene3D" id="1.25.40.10">
    <property type="entry name" value="Tetratricopeptide repeat domain"/>
    <property type="match status" value="1"/>
</dbReference>
<dbReference type="CDD" id="cd02440">
    <property type="entry name" value="AdoMet_MTases"/>
    <property type="match status" value="1"/>
</dbReference>
<dbReference type="InterPro" id="IPR011990">
    <property type="entry name" value="TPR-like_helical_dom_sf"/>
</dbReference>
<dbReference type="Proteomes" id="UP000298588">
    <property type="component" value="Chromosome"/>
</dbReference>
<keyword evidence="1" id="KW-0802">TPR repeat</keyword>
<dbReference type="PANTHER" id="PTHR43861">
    <property type="entry name" value="TRANS-ACONITATE 2-METHYLTRANSFERASE-RELATED"/>
    <property type="match status" value="1"/>
</dbReference>
<sequence length="308" mass="32583">MSASFRSSGDLLADRRFDYAMAAKEDGDLEAAADLIRQTLDIVPRWAPGWFALGEVEMARGRSDEAVAAFRHSLDLEPADPLGAGLALARLGVADATGAMSPAYVAALFDQYAPRFDKALREGLAYRGPELIADALLRVAREQGLPERFERVLDLGCGTGLFGEVFAGHCGHLTGVDLSPAMIEAAARKQIYHRLAVGDLTDAALAEPPGSLSLVAAADVFVYVADLAPVFSASAEALGPGGLLAFTTQAEEGDAVRLGADLRYAHPEPLVRRLLGDAGFQVKVCDRASTRRERDAPVPGLVVVAQKA</sequence>
<evidence type="ECO:0000313" key="2">
    <source>
        <dbReference type="EMBL" id="QCK85840.1"/>
    </source>
</evidence>
<keyword evidence="2" id="KW-0489">Methyltransferase</keyword>
<gene>
    <name evidence="2" type="ORF">E8L99_08730</name>
</gene>
<dbReference type="SUPFAM" id="SSF53335">
    <property type="entry name" value="S-adenosyl-L-methionine-dependent methyltransferases"/>
    <property type="match status" value="1"/>
</dbReference>
<dbReference type="KEGG" id="paqt:E8L99_08730"/>
<accession>A0A4D7QCW2</accession>
<reference evidence="2 3" key="1">
    <citation type="submission" date="2019-04" db="EMBL/GenBank/DDBJ databases">
        <title>Phreatobacter aquaticus sp. nov.</title>
        <authorList>
            <person name="Choi A."/>
            <person name="Baek K."/>
        </authorList>
    </citation>
    <scope>NUCLEOTIDE SEQUENCE [LARGE SCALE GENOMIC DNA]</scope>
    <source>
        <strain evidence="2 3">NMCR1094</strain>
    </source>
</reference>
<organism evidence="2 3">
    <name type="scientific">Phreatobacter aquaticus</name>
    <dbReference type="NCBI Taxonomy" id="2570229"/>
    <lineage>
        <taxon>Bacteria</taxon>
        <taxon>Pseudomonadati</taxon>
        <taxon>Pseudomonadota</taxon>
        <taxon>Alphaproteobacteria</taxon>
        <taxon>Hyphomicrobiales</taxon>
        <taxon>Phreatobacteraceae</taxon>
        <taxon>Phreatobacter</taxon>
    </lineage>
</organism>
<dbReference type="GO" id="GO:0008168">
    <property type="term" value="F:methyltransferase activity"/>
    <property type="evidence" value="ECO:0007669"/>
    <property type="project" value="UniProtKB-KW"/>
</dbReference>
<protein>
    <submittedName>
        <fullName evidence="2">Methyltransferase domain-containing protein</fullName>
    </submittedName>
</protein>
<dbReference type="PROSITE" id="PS50005">
    <property type="entry name" value="TPR"/>
    <property type="match status" value="1"/>
</dbReference>
<feature type="repeat" description="TPR" evidence="1">
    <location>
        <begin position="47"/>
        <end position="80"/>
    </location>
</feature>
<dbReference type="OrthoDB" id="9765084at2"/>
<keyword evidence="2" id="KW-0808">Transferase</keyword>
<proteinExistence type="predicted"/>
<dbReference type="AlphaFoldDB" id="A0A4D7QCW2"/>
<dbReference type="RefSeq" id="WP_137099173.1">
    <property type="nucleotide sequence ID" value="NZ_CP039865.1"/>
</dbReference>